<evidence type="ECO:0000313" key="2">
    <source>
        <dbReference type="Proteomes" id="UP000268727"/>
    </source>
</evidence>
<accession>A0A3N1HCP6</accession>
<dbReference type="AlphaFoldDB" id="A0A3N1HCP6"/>
<organism evidence="1 2">
    <name type="scientific">Saccharothrix texasensis</name>
    <dbReference type="NCBI Taxonomy" id="103734"/>
    <lineage>
        <taxon>Bacteria</taxon>
        <taxon>Bacillati</taxon>
        <taxon>Actinomycetota</taxon>
        <taxon>Actinomycetes</taxon>
        <taxon>Pseudonocardiales</taxon>
        <taxon>Pseudonocardiaceae</taxon>
        <taxon>Saccharothrix</taxon>
    </lineage>
</organism>
<dbReference type="EMBL" id="RJKM01000001">
    <property type="protein sequence ID" value="ROP40284.1"/>
    <property type="molecule type" value="Genomic_DNA"/>
</dbReference>
<keyword evidence="2" id="KW-1185">Reference proteome</keyword>
<name>A0A3N1HCP6_9PSEU</name>
<reference evidence="1 2" key="1">
    <citation type="submission" date="2018-11" db="EMBL/GenBank/DDBJ databases">
        <title>Sequencing the genomes of 1000 actinobacteria strains.</title>
        <authorList>
            <person name="Klenk H.-P."/>
        </authorList>
    </citation>
    <scope>NUCLEOTIDE SEQUENCE [LARGE SCALE GENOMIC DNA]</scope>
    <source>
        <strain evidence="1 2">DSM 44231</strain>
    </source>
</reference>
<gene>
    <name evidence="1" type="ORF">EDD40_5692</name>
</gene>
<evidence type="ECO:0000313" key="1">
    <source>
        <dbReference type="EMBL" id="ROP40284.1"/>
    </source>
</evidence>
<dbReference type="RefSeq" id="WP_170185217.1">
    <property type="nucleotide sequence ID" value="NZ_RJKM01000001.1"/>
</dbReference>
<proteinExistence type="predicted"/>
<dbReference type="Proteomes" id="UP000268727">
    <property type="component" value="Unassembled WGS sequence"/>
</dbReference>
<comment type="caution">
    <text evidence="1">The sequence shown here is derived from an EMBL/GenBank/DDBJ whole genome shotgun (WGS) entry which is preliminary data.</text>
</comment>
<sequence>MASVSWNFDKNAINKAAREAVKEHVKKNLQPALDRVFQRCAGQPVEEVKKQLAAEWKRATGENLDKRKLDTWAEAIAGNTRVRLEAK</sequence>
<protein>
    <submittedName>
        <fullName evidence="1">Uncharacterized protein</fullName>
    </submittedName>
</protein>